<dbReference type="InterPro" id="IPR002104">
    <property type="entry name" value="Integrase_catalytic"/>
</dbReference>
<dbReference type="PROSITE" id="PS51898">
    <property type="entry name" value="TYR_RECOMBINASE"/>
    <property type="match status" value="1"/>
</dbReference>
<organism evidence="6 7">
    <name type="scientific">Thalassobacterium sedimentorum</name>
    <dbReference type="NCBI Taxonomy" id="3041258"/>
    <lineage>
        <taxon>Bacteria</taxon>
        <taxon>Pseudomonadati</taxon>
        <taxon>Verrucomicrobiota</taxon>
        <taxon>Opitutia</taxon>
        <taxon>Puniceicoccales</taxon>
        <taxon>Coraliomargaritaceae</taxon>
        <taxon>Thalassobacterium</taxon>
    </lineage>
</organism>
<evidence type="ECO:0000256" key="1">
    <source>
        <dbReference type="ARBA" id="ARBA00008857"/>
    </source>
</evidence>
<dbReference type="InterPro" id="IPR050090">
    <property type="entry name" value="Tyrosine_recombinase_XerCD"/>
</dbReference>
<dbReference type="Gene3D" id="1.10.150.130">
    <property type="match status" value="1"/>
</dbReference>
<dbReference type="PANTHER" id="PTHR30349">
    <property type="entry name" value="PHAGE INTEGRASE-RELATED"/>
    <property type="match status" value="1"/>
</dbReference>
<sequence length="485" mass="54814">MALQMNSDSKWFYGRIMVNGARKNVRLGIEIKGKRPSSLREKGDALFERSRGQAQEKLRQLQNEASQKKATVEILQTIHEARTGDRAGSIPLRATKTKMGMCAAWKSIPRKRKHSDRYVKQVESTFERFIVFLEENYSKKKVCEMADVRKQMAGDFMQAEAERGVSAKTFNNTLILLRSTFKALADDAAIFKNPFGAIPTKEEDTVFRKPYEIDELSNIVEIVSRKEHAFIRPVIIAGICTAMRRGDCCLLAPSSVDFEQKFIKVKTGKTGKIAQIPLFPLLEDELKNHPFKAGSKYLFPEQAEMYLKNPDGITWRVKQVLKAAGYYDAVKGENAGKTPGAIHVADTHAKRKIGLRNASIRDFHSFRVSWVTLALTSGVDLELVRMVTGHKTVDIVLKHYFQPGRDYFRKNLESKMPGLLMNNANSSTEQGDERGAILRLIELSQRLEGKRNSELKKQLLDGLRSLLDRHSAKENGQAAKLLTQP</sequence>
<keyword evidence="7" id="KW-1185">Reference proteome</keyword>
<keyword evidence="3" id="KW-0233">DNA recombination</keyword>
<keyword evidence="4" id="KW-0175">Coiled coil</keyword>
<evidence type="ECO:0000313" key="6">
    <source>
        <dbReference type="EMBL" id="MDQ8195693.1"/>
    </source>
</evidence>
<dbReference type="InterPro" id="IPR010998">
    <property type="entry name" value="Integrase_recombinase_N"/>
</dbReference>
<dbReference type="SUPFAM" id="SSF56349">
    <property type="entry name" value="DNA breaking-rejoining enzymes"/>
    <property type="match status" value="1"/>
</dbReference>
<accession>A0ABU1ANC2</accession>
<comment type="caution">
    <text evidence="6">The sequence shown here is derived from an EMBL/GenBank/DDBJ whole genome shotgun (WGS) entry which is preliminary data.</text>
</comment>
<evidence type="ECO:0000256" key="2">
    <source>
        <dbReference type="ARBA" id="ARBA00023125"/>
    </source>
</evidence>
<dbReference type="Gene3D" id="1.10.443.10">
    <property type="entry name" value="Intergrase catalytic core"/>
    <property type="match status" value="1"/>
</dbReference>
<feature type="domain" description="Tyr recombinase" evidence="5">
    <location>
        <begin position="206"/>
        <end position="413"/>
    </location>
</feature>
<evidence type="ECO:0000256" key="4">
    <source>
        <dbReference type="SAM" id="Coils"/>
    </source>
</evidence>
<dbReference type="PANTHER" id="PTHR30349:SF41">
    <property type="entry name" value="INTEGRASE_RECOMBINASE PROTEIN MJ0367-RELATED"/>
    <property type="match status" value="1"/>
</dbReference>
<dbReference type="CDD" id="cd00397">
    <property type="entry name" value="DNA_BRE_C"/>
    <property type="match status" value="1"/>
</dbReference>
<dbReference type="Pfam" id="PF00589">
    <property type="entry name" value="Phage_integrase"/>
    <property type="match status" value="1"/>
</dbReference>
<dbReference type="EMBL" id="JARXIC010000029">
    <property type="protein sequence ID" value="MDQ8195693.1"/>
    <property type="molecule type" value="Genomic_DNA"/>
</dbReference>
<proteinExistence type="inferred from homology"/>
<feature type="coiled-coil region" evidence="4">
    <location>
        <begin position="51"/>
        <end position="78"/>
    </location>
</feature>
<reference evidence="6 7" key="1">
    <citation type="submission" date="2023-04" db="EMBL/GenBank/DDBJ databases">
        <title>A novel bacteria isolated from coastal sediment.</title>
        <authorList>
            <person name="Liu X.-J."/>
            <person name="Du Z.-J."/>
        </authorList>
    </citation>
    <scope>NUCLEOTIDE SEQUENCE [LARGE SCALE GENOMIC DNA]</scope>
    <source>
        <strain evidence="6 7">SDUM461004</strain>
    </source>
</reference>
<evidence type="ECO:0000313" key="7">
    <source>
        <dbReference type="Proteomes" id="UP001243717"/>
    </source>
</evidence>
<evidence type="ECO:0000256" key="3">
    <source>
        <dbReference type="ARBA" id="ARBA00023172"/>
    </source>
</evidence>
<comment type="similarity">
    <text evidence="1">Belongs to the 'phage' integrase family.</text>
</comment>
<protein>
    <submittedName>
        <fullName evidence="6">Site-specific integrase</fullName>
    </submittedName>
</protein>
<evidence type="ECO:0000259" key="5">
    <source>
        <dbReference type="PROSITE" id="PS51898"/>
    </source>
</evidence>
<dbReference type="RefSeq" id="WP_308986143.1">
    <property type="nucleotide sequence ID" value="NZ_JARXIC010000029.1"/>
</dbReference>
<dbReference type="InterPro" id="IPR013762">
    <property type="entry name" value="Integrase-like_cat_sf"/>
</dbReference>
<name>A0ABU1ANC2_9BACT</name>
<dbReference type="Proteomes" id="UP001243717">
    <property type="component" value="Unassembled WGS sequence"/>
</dbReference>
<dbReference type="InterPro" id="IPR011010">
    <property type="entry name" value="DNA_brk_join_enz"/>
</dbReference>
<keyword evidence="2" id="KW-0238">DNA-binding</keyword>
<gene>
    <name evidence="6" type="ORF">QEH59_14760</name>
</gene>